<comment type="catalytic activity">
    <reaction evidence="7 10 11">
        <text>4-methyl-5-(2-phosphooxyethyl)-thiazole + 4-amino-2-methyl-5-(diphosphooxymethyl)pyrimidine + H(+) = thiamine phosphate + diphosphate</text>
        <dbReference type="Rhea" id="RHEA:22328"/>
        <dbReference type="ChEBI" id="CHEBI:15378"/>
        <dbReference type="ChEBI" id="CHEBI:33019"/>
        <dbReference type="ChEBI" id="CHEBI:37575"/>
        <dbReference type="ChEBI" id="CHEBI:57841"/>
        <dbReference type="ChEBI" id="CHEBI:58296"/>
        <dbReference type="EC" id="2.5.1.3"/>
    </reaction>
</comment>
<accession>A0A953M0T5</accession>
<feature type="binding site" evidence="10">
    <location>
        <position position="136"/>
    </location>
    <ligand>
        <name>4-amino-2-methyl-5-(diphosphooxymethyl)pyrimidine</name>
        <dbReference type="ChEBI" id="CHEBI:57841"/>
    </ligand>
</feature>
<gene>
    <name evidence="10 14" type="primary">thiE</name>
    <name evidence="14" type="ORF">K8I29_05330</name>
</gene>
<dbReference type="NCBIfam" id="TIGR00693">
    <property type="entry name" value="thiE"/>
    <property type="match status" value="1"/>
</dbReference>
<feature type="domain" description="Thiamine phosphate synthase/TenI" evidence="13">
    <location>
        <begin position="5"/>
        <end position="187"/>
    </location>
</feature>
<dbReference type="CDD" id="cd00564">
    <property type="entry name" value="TMP_TenI"/>
    <property type="match status" value="1"/>
</dbReference>
<dbReference type="PANTHER" id="PTHR20857">
    <property type="entry name" value="THIAMINE-PHOSPHATE PYROPHOSPHORYLASE"/>
    <property type="match status" value="1"/>
</dbReference>
<protein>
    <recommendedName>
        <fullName evidence="10">Thiamine-phosphate synthase</fullName>
        <shortName evidence="10">TP synthase</shortName>
        <shortName evidence="10">TPS</shortName>
        <ecNumber evidence="10">2.5.1.3</ecNumber>
    </recommendedName>
    <alternativeName>
        <fullName evidence="10">Thiamine-phosphate pyrophosphorylase</fullName>
        <shortName evidence="10">TMP pyrophosphorylase</shortName>
        <shortName evidence="10">TMP-PPase</shortName>
    </alternativeName>
</protein>
<dbReference type="GO" id="GO:0009229">
    <property type="term" value="P:thiamine diphosphate biosynthetic process"/>
    <property type="evidence" value="ECO:0007669"/>
    <property type="project" value="UniProtKB-UniRule"/>
</dbReference>
<evidence type="ECO:0000256" key="8">
    <source>
        <dbReference type="ARBA" id="ARBA00047851"/>
    </source>
</evidence>
<dbReference type="InterPro" id="IPR013785">
    <property type="entry name" value="Aldolase_TIM"/>
</dbReference>
<comment type="caution">
    <text evidence="14">The sequence shown here is derived from an EMBL/GenBank/DDBJ whole genome shotgun (WGS) entry which is preliminary data.</text>
</comment>
<organism evidence="14 15">
    <name type="scientific">Candidatus Nitrobium versatile</name>
    <dbReference type="NCBI Taxonomy" id="2884831"/>
    <lineage>
        <taxon>Bacteria</taxon>
        <taxon>Pseudomonadati</taxon>
        <taxon>Nitrospirota</taxon>
        <taxon>Nitrospiria</taxon>
        <taxon>Nitrospirales</taxon>
        <taxon>Nitrospiraceae</taxon>
        <taxon>Candidatus Nitrobium</taxon>
    </lineage>
</organism>
<evidence type="ECO:0000256" key="2">
    <source>
        <dbReference type="ARBA" id="ARBA00005165"/>
    </source>
</evidence>
<proteinExistence type="inferred from homology"/>
<dbReference type="Gene3D" id="3.20.20.70">
    <property type="entry name" value="Aldolase class I"/>
    <property type="match status" value="1"/>
</dbReference>
<evidence type="ECO:0000259" key="13">
    <source>
        <dbReference type="Pfam" id="PF02581"/>
    </source>
</evidence>
<sequence length="209" mass="22489">MDFTLYLITDSSLFGDRDAMLKVVGAALEGGVRAVQLREKGLHTRELLVLAYRMRALTARHRARLFINDRFDIALCVGADGVHLGQASLPGHAVRKAVGDRLLIGVSTHSREEALEAERGGADFITFGPLYPTPAKLRYGEPVGVEALKKARAEVNLPIFGLGGIKLHHCPEVREAGAHGVALISGILAEADPKKAAEKYLGCVCRLSS</sequence>
<keyword evidence="4 10" id="KW-0479">Metal-binding</keyword>
<dbReference type="GO" id="GO:0005737">
    <property type="term" value="C:cytoplasm"/>
    <property type="evidence" value="ECO:0007669"/>
    <property type="project" value="TreeGrafter"/>
</dbReference>
<keyword evidence="6 10" id="KW-0784">Thiamine biosynthesis</keyword>
<dbReference type="Pfam" id="PF02581">
    <property type="entry name" value="TMP-TENI"/>
    <property type="match status" value="1"/>
</dbReference>
<comment type="function">
    <text evidence="1 10">Condenses 4-methyl-5-(beta-hydroxyethyl)thiazole monophosphate (THZ-P) and 2-methyl-4-amino-5-hydroxymethyl pyrimidine pyrophosphate (HMP-PP) to form thiamine monophosphate (TMP).</text>
</comment>
<evidence type="ECO:0000256" key="3">
    <source>
        <dbReference type="ARBA" id="ARBA00022679"/>
    </source>
</evidence>
<dbReference type="EC" id="2.5.1.3" evidence="10"/>
<comment type="similarity">
    <text evidence="10 11">Belongs to the thiamine-phosphate synthase family.</text>
</comment>
<feature type="binding site" evidence="10">
    <location>
        <begin position="184"/>
        <end position="185"/>
    </location>
    <ligand>
        <name>2-[(2R,5Z)-2-carboxy-4-methylthiazol-5(2H)-ylidene]ethyl phosphate</name>
        <dbReference type="ChEBI" id="CHEBI:62899"/>
    </ligand>
</feature>
<comment type="catalytic activity">
    <reaction evidence="9 10 11">
        <text>2-[(2R,5Z)-2-carboxy-4-methylthiazol-5(2H)-ylidene]ethyl phosphate + 4-amino-2-methyl-5-(diphosphooxymethyl)pyrimidine + 2 H(+) = thiamine phosphate + CO2 + diphosphate</text>
        <dbReference type="Rhea" id="RHEA:47844"/>
        <dbReference type="ChEBI" id="CHEBI:15378"/>
        <dbReference type="ChEBI" id="CHEBI:16526"/>
        <dbReference type="ChEBI" id="CHEBI:33019"/>
        <dbReference type="ChEBI" id="CHEBI:37575"/>
        <dbReference type="ChEBI" id="CHEBI:57841"/>
        <dbReference type="ChEBI" id="CHEBI:62899"/>
        <dbReference type="EC" id="2.5.1.3"/>
    </reaction>
</comment>
<evidence type="ECO:0000256" key="9">
    <source>
        <dbReference type="ARBA" id="ARBA00047883"/>
    </source>
</evidence>
<reference evidence="14" key="2">
    <citation type="submission" date="2021-08" db="EMBL/GenBank/DDBJ databases">
        <authorList>
            <person name="Dalcin Martins P."/>
        </authorList>
    </citation>
    <scope>NUCLEOTIDE SEQUENCE</scope>
    <source>
        <strain evidence="14">MAG_39</strain>
    </source>
</reference>
<comment type="caution">
    <text evidence="10">Lacks conserved residue(s) required for the propagation of feature annotation.</text>
</comment>
<dbReference type="GO" id="GO:0009228">
    <property type="term" value="P:thiamine biosynthetic process"/>
    <property type="evidence" value="ECO:0007669"/>
    <property type="project" value="UniProtKB-KW"/>
</dbReference>
<dbReference type="Proteomes" id="UP000705867">
    <property type="component" value="Unassembled WGS sequence"/>
</dbReference>
<feature type="binding site" evidence="10">
    <location>
        <begin position="36"/>
        <end position="40"/>
    </location>
    <ligand>
        <name>4-amino-2-methyl-5-(diphosphooxymethyl)pyrimidine</name>
        <dbReference type="ChEBI" id="CHEBI:57841"/>
    </ligand>
</feature>
<keyword evidence="3 10" id="KW-0808">Transferase</keyword>
<comment type="pathway">
    <text evidence="2 10 12">Cofactor biosynthesis; thiamine diphosphate biosynthesis; thiamine phosphate from 4-amino-2-methyl-5-diphosphomethylpyrimidine and 4-methyl-5-(2-phosphoethyl)-thiazole: step 1/1.</text>
</comment>
<dbReference type="InterPro" id="IPR034291">
    <property type="entry name" value="TMP_synthase"/>
</dbReference>
<dbReference type="EMBL" id="JAIOIV010000040">
    <property type="protein sequence ID" value="MBZ0155625.1"/>
    <property type="molecule type" value="Genomic_DNA"/>
</dbReference>
<dbReference type="SUPFAM" id="SSF51391">
    <property type="entry name" value="Thiamin phosphate synthase"/>
    <property type="match status" value="1"/>
</dbReference>
<dbReference type="AlphaFoldDB" id="A0A953M0T5"/>
<evidence type="ECO:0000256" key="12">
    <source>
        <dbReference type="RuleBase" id="RU004253"/>
    </source>
</evidence>
<dbReference type="GO" id="GO:0004789">
    <property type="term" value="F:thiamine-phosphate diphosphorylase activity"/>
    <property type="evidence" value="ECO:0007669"/>
    <property type="project" value="UniProtKB-UniRule"/>
</dbReference>
<evidence type="ECO:0000256" key="1">
    <source>
        <dbReference type="ARBA" id="ARBA00003814"/>
    </source>
</evidence>
<evidence type="ECO:0000256" key="5">
    <source>
        <dbReference type="ARBA" id="ARBA00022842"/>
    </source>
</evidence>
<evidence type="ECO:0000256" key="7">
    <source>
        <dbReference type="ARBA" id="ARBA00047334"/>
    </source>
</evidence>
<evidence type="ECO:0000256" key="4">
    <source>
        <dbReference type="ARBA" id="ARBA00022723"/>
    </source>
</evidence>
<comment type="cofactor">
    <cofactor evidence="10">
        <name>Mg(2+)</name>
        <dbReference type="ChEBI" id="CHEBI:18420"/>
    </cofactor>
    <text evidence="10">Binds 1 Mg(2+) ion per subunit.</text>
</comment>
<feature type="binding site" evidence="10">
    <location>
        <position position="164"/>
    </location>
    <ligand>
        <name>2-[(2R,5Z)-2-carboxy-4-methylthiazol-5(2H)-ylidene]ethyl phosphate</name>
        <dbReference type="ChEBI" id="CHEBI:62899"/>
    </ligand>
</feature>
<feature type="binding site" evidence="10">
    <location>
        <position position="69"/>
    </location>
    <ligand>
        <name>Mg(2+)</name>
        <dbReference type="ChEBI" id="CHEBI:18420"/>
    </ligand>
</feature>
<dbReference type="InterPro" id="IPR022998">
    <property type="entry name" value="ThiamineP_synth_TenI"/>
</dbReference>
<evidence type="ECO:0000313" key="15">
    <source>
        <dbReference type="Proteomes" id="UP000705867"/>
    </source>
</evidence>
<dbReference type="FunFam" id="3.20.20.70:FF:000096">
    <property type="entry name" value="Thiamine-phosphate synthase"/>
    <property type="match status" value="1"/>
</dbReference>
<dbReference type="PANTHER" id="PTHR20857:SF15">
    <property type="entry name" value="THIAMINE-PHOSPHATE SYNTHASE"/>
    <property type="match status" value="1"/>
</dbReference>
<evidence type="ECO:0000256" key="10">
    <source>
        <dbReference type="HAMAP-Rule" id="MF_00097"/>
    </source>
</evidence>
<dbReference type="HAMAP" id="MF_00097">
    <property type="entry name" value="TMP_synthase"/>
    <property type="match status" value="1"/>
</dbReference>
<reference evidence="14" key="1">
    <citation type="journal article" date="2021" name="bioRxiv">
        <title>Unraveling nitrogen, sulfur and carbon metabolic pathways and microbial community transcriptional responses to substrate deprivation and toxicity stresses in a bioreactor mimicking anoxic brackish coastal sediment conditions.</title>
        <authorList>
            <person name="Martins P.D."/>
            <person name="Echeveste M.J."/>
            <person name="Arshad A."/>
            <person name="Kurth J."/>
            <person name="Ouboter H."/>
            <person name="Jetten M.S.M."/>
            <person name="Welte C.U."/>
        </authorList>
    </citation>
    <scope>NUCLEOTIDE SEQUENCE</scope>
    <source>
        <strain evidence="14">MAG_39</strain>
    </source>
</reference>
<keyword evidence="5 10" id="KW-0460">Magnesium</keyword>
<comment type="catalytic activity">
    <reaction evidence="8 10 11">
        <text>2-(2-carboxy-4-methylthiazol-5-yl)ethyl phosphate + 4-amino-2-methyl-5-(diphosphooxymethyl)pyrimidine + 2 H(+) = thiamine phosphate + CO2 + diphosphate</text>
        <dbReference type="Rhea" id="RHEA:47848"/>
        <dbReference type="ChEBI" id="CHEBI:15378"/>
        <dbReference type="ChEBI" id="CHEBI:16526"/>
        <dbReference type="ChEBI" id="CHEBI:33019"/>
        <dbReference type="ChEBI" id="CHEBI:37575"/>
        <dbReference type="ChEBI" id="CHEBI:57841"/>
        <dbReference type="ChEBI" id="CHEBI:62890"/>
        <dbReference type="EC" id="2.5.1.3"/>
    </reaction>
</comment>
<feature type="binding site" evidence="10">
    <location>
        <position position="68"/>
    </location>
    <ligand>
        <name>4-amino-2-methyl-5-(diphosphooxymethyl)pyrimidine</name>
        <dbReference type="ChEBI" id="CHEBI:57841"/>
    </ligand>
</feature>
<feature type="binding site" evidence="10">
    <location>
        <position position="107"/>
    </location>
    <ligand>
        <name>4-amino-2-methyl-5-(diphosphooxymethyl)pyrimidine</name>
        <dbReference type="ChEBI" id="CHEBI:57841"/>
    </ligand>
</feature>
<evidence type="ECO:0000256" key="6">
    <source>
        <dbReference type="ARBA" id="ARBA00022977"/>
    </source>
</evidence>
<dbReference type="InterPro" id="IPR036206">
    <property type="entry name" value="ThiamineP_synth_sf"/>
</dbReference>
<dbReference type="GO" id="GO:0000287">
    <property type="term" value="F:magnesium ion binding"/>
    <property type="evidence" value="ECO:0007669"/>
    <property type="project" value="UniProtKB-UniRule"/>
</dbReference>
<evidence type="ECO:0000256" key="11">
    <source>
        <dbReference type="RuleBase" id="RU003826"/>
    </source>
</evidence>
<name>A0A953M0T5_9BACT</name>
<evidence type="ECO:0000313" key="14">
    <source>
        <dbReference type="EMBL" id="MBZ0155625.1"/>
    </source>
</evidence>